<keyword evidence="4" id="KW-1185">Reference proteome</keyword>
<sequence length="574" mass="65470">MAYDWVSYVTVFSPMFRRGKQVCEDEWSEIHQRFEKEGLDFDGLRVEERLLHVWRWLVDAESNLRSSRRQLDKLRDLRSEEMEEMESYIGHIRDLAEKRADNLESETLSLRTKLESSQQQTATLATLLEKSGLHCIAEESLGEQVAFLIADRAKLMEEIDILKKLKISNGVNGLSKEGDLLSEIIKVSSEKEVLRREVAEMCDRVQLLEKASRQLELDNERLAFKLSEALAELEERESQLRHLVNGSDHVIQSGLNLLWTGFHPGDSPQPVCRRSLSLLQKGDSPKSNVKRSSSPRSFKKNLNESMKPFSQGPLNNGTIELECMSHEKADSQEDMGTQTEMEQEENKEVELQKSLSFGDRDADAKSHSFGADSTPPSLLLSGFSSPKKLSSLLDSQIAASRSELVRLEETKKLQLECETLKGQLSAVSEKYNALVMRHMQYKSKRKAQVEDLRNRLDVELSSLQCQVENLQSQLTVQRKMLATEENFRERVEADYRQLQEEKRTLMVNVMRLEASMREKDRELSVLGKKITLLENANSDLLAKVLQLKYSSARQYGAVPKSNSIEGILTDLGTV</sequence>
<feature type="coiled-coil region" evidence="1">
    <location>
        <begin position="191"/>
        <end position="239"/>
    </location>
</feature>
<feature type="coiled-coil region" evidence="1">
    <location>
        <begin position="57"/>
        <end position="120"/>
    </location>
</feature>
<accession>A0A6L2Q8S2</accession>
<feature type="coiled-coil region" evidence="1">
    <location>
        <begin position="446"/>
        <end position="515"/>
    </location>
</feature>
<dbReference type="AlphaFoldDB" id="A0A6L2Q8S2"/>
<organism evidence="3 4">
    <name type="scientific">Coptotermes formosanus</name>
    <name type="common">Formosan subterranean termite</name>
    <dbReference type="NCBI Taxonomy" id="36987"/>
    <lineage>
        <taxon>Eukaryota</taxon>
        <taxon>Metazoa</taxon>
        <taxon>Ecdysozoa</taxon>
        <taxon>Arthropoda</taxon>
        <taxon>Hexapoda</taxon>
        <taxon>Insecta</taxon>
        <taxon>Pterygota</taxon>
        <taxon>Neoptera</taxon>
        <taxon>Polyneoptera</taxon>
        <taxon>Dictyoptera</taxon>
        <taxon>Blattodea</taxon>
        <taxon>Blattoidea</taxon>
        <taxon>Termitoidae</taxon>
        <taxon>Rhinotermitidae</taxon>
        <taxon>Coptotermes</taxon>
    </lineage>
</organism>
<feature type="compositionally biased region" description="Polar residues" evidence="2">
    <location>
        <begin position="285"/>
        <end position="296"/>
    </location>
</feature>
<dbReference type="OrthoDB" id="10007527at2759"/>
<evidence type="ECO:0000313" key="4">
    <source>
        <dbReference type="Proteomes" id="UP000502823"/>
    </source>
</evidence>
<dbReference type="InParanoid" id="A0A6L2Q8S2"/>
<name>A0A6L2Q8S2_COPFO</name>
<keyword evidence="1" id="KW-0175">Coiled coil</keyword>
<reference evidence="4" key="1">
    <citation type="submission" date="2020-01" db="EMBL/GenBank/DDBJ databases">
        <title>Draft genome sequence of the Termite Coptotermes fromosanus.</title>
        <authorList>
            <person name="Itakura S."/>
            <person name="Yosikawa Y."/>
            <person name="Umezawa K."/>
        </authorList>
    </citation>
    <scope>NUCLEOTIDE SEQUENCE [LARGE SCALE GENOMIC DNA]</scope>
</reference>
<evidence type="ECO:0000313" key="3">
    <source>
        <dbReference type="EMBL" id="GFG41036.1"/>
    </source>
</evidence>
<proteinExistence type="predicted"/>
<feature type="region of interest" description="Disordered" evidence="2">
    <location>
        <begin position="278"/>
        <end position="351"/>
    </location>
</feature>
<protein>
    <submittedName>
        <fullName evidence="3">Uncharacterized protein</fullName>
    </submittedName>
</protein>
<dbReference type="PANTHER" id="PTHR34479:SF1">
    <property type="entry name" value="COILED-COIL DOMAIN-CONTAINING PROTEIN 30"/>
    <property type="match status" value="1"/>
</dbReference>
<dbReference type="PANTHER" id="PTHR34479">
    <property type="entry name" value="COILED-COIL DOMAIN-CONTAINING PROTEIN 30"/>
    <property type="match status" value="1"/>
</dbReference>
<dbReference type="EMBL" id="BLKM01003049">
    <property type="protein sequence ID" value="GFG41036.1"/>
    <property type="molecule type" value="Genomic_DNA"/>
</dbReference>
<dbReference type="InterPro" id="IPR052825">
    <property type="entry name" value="CCD-Prefoldin_beta-like"/>
</dbReference>
<gene>
    <name evidence="3" type="ORF">Cfor_06806</name>
</gene>
<evidence type="ECO:0000256" key="1">
    <source>
        <dbReference type="SAM" id="Coils"/>
    </source>
</evidence>
<dbReference type="Proteomes" id="UP000502823">
    <property type="component" value="Unassembled WGS sequence"/>
</dbReference>
<evidence type="ECO:0000256" key="2">
    <source>
        <dbReference type="SAM" id="MobiDB-lite"/>
    </source>
</evidence>
<comment type="caution">
    <text evidence="3">The sequence shown here is derived from an EMBL/GenBank/DDBJ whole genome shotgun (WGS) entry which is preliminary data.</text>
</comment>